<evidence type="ECO:0000256" key="2">
    <source>
        <dbReference type="ARBA" id="ARBA00022553"/>
    </source>
</evidence>
<dbReference type="GO" id="GO:0006310">
    <property type="term" value="P:DNA recombination"/>
    <property type="evidence" value="ECO:0007669"/>
    <property type="project" value="UniProtKB-KW"/>
</dbReference>
<dbReference type="PANTHER" id="PTHR21446:SF12">
    <property type="entry name" value="POTASSIUM CHANNEL TETRAMERIZATION DOMAIN CONTAINING 1"/>
    <property type="match status" value="1"/>
</dbReference>
<dbReference type="GeneTree" id="ENSGT00510000049120"/>
<dbReference type="PANTHER" id="PTHR21446">
    <property type="entry name" value="DUF3504 DOMAIN-CONTAINING PROTEIN"/>
    <property type="match status" value="1"/>
</dbReference>
<proteinExistence type="predicted"/>
<dbReference type="InterPro" id="IPR011010">
    <property type="entry name" value="DNA_brk_join_enz"/>
</dbReference>
<evidence type="ECO:0000256" key="1">
    <source>
        <dbReference type="ARBA" id="ARBA00022499"/>
    </source>
</evidence>
<dbReference type="InterPro" id="IPR021893">
    <property type="entry name" value="ZMYM2-like_C"/>
</dbReference>
<dbReference type="Ensembl" id="ENSGMOT00000036010.1">
    <property type="protein sequence ID" value="ENSGMOP00000034886.1"/>
    <property type="gene ID" value="ENSGMOG00000034261.1"/>
</dbReference>
<dbReference type="SUPFAM" id="SSF56349">
    <property type="entry name" value="DNA breaking-rejoining enzymes"/>
    <property type="match status" value="1"/>
</dbReference>
<reference evidence="6" key="1">
    <citation type="submission" date="2025-08" db="UniProtKB">
        <authorList>
            <consortium name="Ensembl"/>
        </authorList>
    </citation>
    <scope>IDENTIFICATION</scope>
</reference>
<dbReference type="AlphaFoldDB" id="A0A8C5ASM0"/>
<keyword evidence="3" id="KW-0832">Ubl conjugation</keyword>
<evidence type="ECO:0000256" key="4">
    <source>
        <dbReference type="ARBA" id="ARBA00023172"/>
    </source>
</evidence>
<evidence type="ECO:0000259" key="5">
    <source>
        <dbReference type="Pfam" id="PF12012"/>
    </source>
</evidence>
<feature type="domain" description="ZMYM2-like/QRICH1 C-terminal" evidence="5">
    <location>
        <begin position="141"/>
        <end position="279"/>
    </location>
</feature>
<keyword evidence="2" id="KW-0597">Phosphoprotein</keyword>
<accession>A0A8C5ASM0</accession>
<dbReference type="InterPro" id="IPR013762">
    <property type="entry name" value="Integrase-like_cat_sf"/>
</dbReference>
<keyword evidence="7" id="KW-1185">Reference proteome</keyword>
<name>A0A8C5ASM0_GADMO</name>
<dbReference type="Pfam" id="PF12012">
    <property type="entry name" value="DUF3504"/>
    <property type="match status" value="1"/>
</dbReference>
<dbReference type="Gene3D" id="1.10.443.10">
    <property type="entry name" value="Intergrase catalytic core"/>
    <property type="match status" value="1"/>
</dbReference>
<evidence type="ECO:0000256" key="3">
    <source>
        <dbReference type="ARBA" id="ARBA00022843"/>
    </source>
</evidence>
<sequence length="375" mass="43092">LPINSNKIGKNGKREKLQRGDKVLNEGEVDQIEEDRHEINTKKSTIWAMSVFQDWLTEKNMSSDLLNKSSENLNKMLRSFYPSVQNTNGKAYSSPCNNFKSSNDVFKSVIKNLQKKGKDTSKHHPPISTKDLQLLMNSEALSVNTAHGLVRKVWFDVQLHLARRGREGNRFLTSASFVLKKDENSYKYISLSHNAETKNHKDAIDPCKENHHGYIFSEPDNPHCPVASFKKYISICPHDAESFYLHPLKKDQQLLNKQDEWYSREPMGHNFLGEMLPKLSKEAGLSRRYTNHSLRSTAVQLLSQAGLESREILSVTGHRCEDSLRSYWTPSLTDREKWSRVLSSHPSNSRSGDWLFFIFNSWVIQEVSSLTCSLF</sequence>
<protein>
    <recommendedName>
        <fullName evidence="5">ZMYM2-like/QRICH1 C-terminal domain-containing protein</fullName>
    </recommendedName>
</protein>
<evidence type="ECO:0000313" key="7">
    <source>
        <dbReference type="Proteomes" id="UP000694546"/>
    </source>
</evidence>
<dbReference type="InterPro" id="IPR052787">
    <property type="entry name" value="MAVS"/>
</dbReference>
<keyword evidence="1" id="KW-1017">Isopeptide bond</keyword>
<reference evidence="6" key="2">
    <citation type="submission" date="2025-09" db="UniProtKB">
        <authorList>
            <consortium name="Ensembl"/>
        </authorList>
    </citation>
    <scope>IDENTIFICATION</scope>
</reference>
<dbReference type="OMA" id="SARCEPN"/>
<dbReference type="GO" id="GO:0015074">
    <property type="term" value="P:DNA integration"/>
    <property type="evidence" value="ECO:0007669"/>
    <property type="project" value="InterPro"/>
</dbReference>
<evidence type="ECO:0000313" key="6">
    <source>
        <dbReference type="Ensembl" id="ENSGMOP00000034886.1"/>
    </source>
</evidence>
<dbReference type="Proteomes" id="UP000694546">
    <property type="component" value="Chromosome 8"/>
</dbReference>
<keyword evidence="4" id="KW-0233">DNA recombination</keyword>
<dbReference type="GO" id="GO:0003677">
    <property type="term" value="F:DNA binding"/>
    <property type="evidence" value="ECO:0007669"/>
    <property type="project" value="InterPro"/>
</dbReference>
<organism evidence="6 7">
    <name type="scientific">Gadus morhua</name>
    <name type="common">Atlantic cod</name>
    <dbReference type="NCBI Taxonomy" id="8049"/>
    <lineage>
        <taxon>Eukaryota</taxon>
        <taxon>Metazoa</taxon>
        <taxon>Chordata</taxon>
        <taxon>Craniata</taxon>
        <taxon>Vertebrata</taxon>
        <taxon>Euteleostomi</taxon>
        <taxon>Actinopterygii</taxon>
        <taxon>Neopterygii</taxon>
        <taxon>Teleostei</taxon>
        <taxon>Neoteleostei</taxon>
        <taxon>Acanthomorphata</taxon>
        <taxon>Zeiogadaria</taxon>
        <taxon>Gadariae</taxon>
        <taxon>Gadiformes</taxon>
        <taxon>Gadoidei</taxon>
        <taxon>Gadidae</taxon>
        <taxon>Gadus</taxon>
    </lineage>
</organism>